<comment type="function">
    <text evidence="8">Gustatory receptor which mediates acceptance or avoidance behavior, depending on its substrates.</text>
</comment>
<keyword evidence="2 8" id="KW-1003">Cell membrane</keyword>
<dbReference type="Pfam" id="PF08395">
    <property type="entry name" value="7tm_7"/>
    <property type="match status" value="3"/>
</dbReference>
<feature type="transmembrane region" description="Helical" evidence="8">
    <location>
        <begin position="496"/>
        <end position="516"/>
    </location>
</feature>
<evidence type="ECO:0000256" key="1">
    <source>
        <dbReference type="ARBA" id="ARBA00004651"/>
    </source>
</evidence>
<dbReference type="GO" id="GO:0030425">
    <property type="term" value="C:dendrite"/>
    <property type="evidence" value="ECO:0007669"/>
    <property type="project" value="TreeGrafter"/>
</dbReference>
<dbReference type="AlphaFoldDB" id="A0A834PAA6"/>
<dbReference type="EMBL" id="JACSDY010000002">
    <property type="protein sequence ID" value="KAF7434366.1"/>
    <property type="molecule type" value="Genomic_DNA"/>
</dbReference>
<dbReference type="GO" id="GO:0007165">
    <property type="term" value="P:signal transduction"/>
    <property type="evidence" value="ECO:0007669"/>
    <property type="project" value="UniProtKB-KW"/>
</dbReference>
<keyword evidence="5 8" id="KW-0472">Membrane</keyword>
<dbReference type="GO" id="GO:0007635">
    <property type="term" value="P:chemosensory behavior"/>
    <property type="evidence" value="ECO:0007669"/>
    <property type="project" value="TreeGrafter"/>
</dbReference>
<dbReference type="Proteomes" id="UP000600918">
    <property type="component" value="Unassembled WGS sequence"/>
</dbReference>
<dbReference type="GO" id="GO:0043025">
    <property type="term" value="C:neuronal cell body"/>
    <property type="evidence" value="ECO:0007669"/>
    <property type="project" value="TreeGrafter"/>
</dbReference>
<keyword evidence="7 8" id="KW-0807">Transducer</keyword>
<dbReference type="PANTHER" id="PTHR21143:SF133">
    <property type="entry name" value="GUSTATORY AND PHEROMONE RECEPTOR 32A-RELATED"/>
    <property type="match status" value="1"/>
</dbReference>
<evidence type="ECO:0000256" key="2">
    <source>
        <dbReference type="ARBA" id="ARBA00022475"/>
    </source>
</evidence>
<evidence type="ECO:0000313" key="10">
    <source>
        <dbReference type="Proteomes" id="UP000600918"/>
    </source>
</evidence>
<dbReference type="GO" id="GO:0005886">
    <property type="term" value="C:plasma membrane"/>
    <property type="evidence" value="ECO:0007669"/>
    <property type="project" value="UniProtKB-SubCell"/>
</dbReference>
<dbReference type="GO" id="GO:0050909">
    <property type="term" value="P:sensory perception of taste"/>
    <property type="evidence" value="ECO:0007669"/>
    <property type="project" value="InterPro"/>
</dbReference>
<evidence type="ECO:0000256" key="5">
    <source>
        <dbReference type="ARBA" id="ARBA00023136"/>
    </source>
</evidence>
<feature type="transmembrane region" description="Helical" evidence="8">
    <location>
        <begin position="267"/>
        <end position="287"/>
    </location>
</feature>
<evidence type="ECO:0000256" key="6">
    <source>
        <dbReference type="ARBA" id="ARBA00023170"/>
    </source>
</evidence>
<proteinExistence type="inferred from homology"/>
<evidence type="ECO:0000256" key="7">
    <source>
        <dbReference type="ARBA" id="ARBA00023224"/>
    </source>
</evidence>
<dbReference type="GO" id="GO:0008049">
    <property type="term" value="P:male courtship behavior"/>
    <property type="evidence" value="ECO:0007669"/>
    <property type="project" value="TreeGrafter"/>
</dbReference>
<keyword evidence="10" id="KW-1185">Reference proteome</keyword>
<comment type="subcellular location">
    <subcellularLocation>
        <location evidence="1 8">Cell membrane</location>
        <topology evidence="1 8">Multi-pass membrane protein</topology>
    </subcellularLocation>
</comment>
<protein>
    <recommendedName>
        <fullName evidence="8">Gustatory receptor</fullName>
    </recommendedName>
</protein>
<feature type="transmembrane region" description="Helical" evidence="8">
    <location>
        <begin position="80"/>
        <end position="102"/>
    </location>
</feature>
<comment type="caution">
    <text evidence="8">Lacks conserved residue(s) required for the propagation of feature annotation.</text>
</comment>
<feature type="transmembrane region" description="Helical" evidence="8">
    <location>
        <begin position="207"/>
        <end position="231"/>
    </location>
</feature>
<name>A0A834PAA6_VESPE</name>
<dbReference type="PANTHER" id="PTHR21143">
    <property type="entry name" value="INVERTEBRATE GUSTATORY RECEPTOR"/>
    <property type="match status" value="1"/>
</dbReference>
<sequence length="698" mass="81731">MKFAQLNVILQNMLTTTIDSPQHKRMLRMKDNWEDDSSLSIIYSTYKAHENLMKLKRVKQIHLELIKCARIINEAYELQIFVSMSTCVIFIIALLHQIYSILIAKEYVVIWRKEIHMYFYWIFYYVFKIFAVSNICETTTTEILNFLYQLVQNHLTFTVCGFYDIDHTFLYSAIGSIITYLVVFIEFGEIPKDVMNILFGYEKTKVAGILTKFTFINNAFMYVIVIFTGFLKRKQIRSFVQQLEICTQGIDEVTASKDYSSLFRYQCIASVILFFVASGLIAIDIFWTFKVNCDYSLKIWFYIYDNYPLIVTMIDDFTFAFWIRQTKFAQLNGILQNMLTTTTDSPQHKRVLRMKDNWENDSSLSTIYRTYKAHENLMKLKKVRQIHLEMIKCARIIRNFIFQQVQNGLTFTACGLFDLGHTFIYSVIGLITTYLIIFIQIGVIFIIPTLGLYHSQTKKLYAKRINEIDKTLQTLGSSASFNNWILKDQEIYKSTVMYYAIFLHIYSFMVKFISAFEFVTIIRCLKSEFQRANELLSDINILPISSIASELIEHKQADGSLLIERSLPVDSKKLFTALPSLRQAHSQMQVGSLRINRSRMLLRTIRQVHLELYKISKSFSNIYGIQAEHTNEIIHTFYGQTTDYEIQKEVEIFSLQMMQRPIAYSAFGLYNFNCKYICSVGTIIYFSIMLQKGFSGLT</sequence>
<feature type="transmembrane region" description="Helical" evidence="8">
    <location>
        <begin position="299"/>
        <end position="323"/>
    </location>
</feature>
<reference evidence="9" key="1">
    <citation type="journal article" date="2020" name="G3 (Bethesda)">
        <title>High-Quality Assemblies for Three Invasive Social Wasps from the &lt;i&gt;Vespula&lt;/i&gt; Genus.</title>
        <authorList>
            <person name="Harrop T.W.R."/>
            <person name="Guhlin J."/>
            <person name="McLaughlin G.M."/>
            <person name="Permina E."/>
            <person name="Stockwell P."/>
            <person name="Gilligan J."/>
            <person name="Le Lec M.F."/>
            <person name="Gruber M.A.M."/>
            <person name="Quinn O."/>
            <person name="Lovegrove M."/>
            <person name="Duncan E.J."/>
            <person name="Remnant E.J."/>
            <person name="Van Eeckhoven J."/>
            <person name="Graham B."/>
            <person name="Knapp R.A."/>
            <person name="Langford K.W."/>
            <person name="Kronenberg Z."/>
            <person name="Press M.O."/>
            <person name="Eacker S.M."/>
            <person name="Wilson-Rankin E.E."/>
            <person name="Purcell J."/>
            <person name="Lester P.J."/>
            <person name="Dearden P.K."/>
        </authorList>
    </citation>
    <scope>NUCLEOTIDE SEQUENCE</scope>
    <source>
        <strain evidence="9">Volc-1</strain>
    </source>
</reference>
<keyword evidence="4 8" id="KW-1133">Transmembrane helix</keyword>
<evidence type="ECO:0000256" key="3">
    <source>
        <dbReference type="ARBA" id="ARBA00022692"/>
    </source>
</evidence>
<organism evidence="9 10">
    <name type="scientific">Vespula pensylvanica</name>
    <name type="common">Western yellow jacket</name>
    <name type="synonym">Wasp</name>
    <dbReference type="NCBI Taxonomy" id="30213"/>
    <lineage>
        <taxon>Eukaryota</taxon>
        <taxon>Metazoa</taxon>
        <taxon>Ecdysozoa</taxon>
        <taxon>Arthropoda</taxon>
        <taxon>Hexapoda</taxon>
        <taxon>Insecta</taxon>
        <taxon>Pterygota</taxon>
        <taxon>Neoptera</taxon>
        <taxon>Endopterygota</taxon>
        <taxon>Hymenoptera</taxon>
        <taxon>Apocrita</taxon>
        <taxon>Aculeata</taxon>
        <taxon>Vespoidea</taxon>
        <taxon>Vespidae</taxon>
        <taxon>Vespinae</taxon>
        <taxon>Vespula</taxon>
    </lineage>
</organism>
<evidence type="ECO:0000256" key="8">
    <source>
        <dbReference type="RuleBase" id="RU363108"/>
    </source>
</evidence>
<comment type="caution">
    <text evidence="9">The sequence shown here is derived from an EMBL/GenBank/DDBJ whole genome shotgun (WGS) entry which is preliminary data.</text>
</comment>
<keyword evidence="6 8" id="KW-0675">Receptor</keyword>
<dbReference type="InterPro" id="IPR013604">
    <property type="entry name" value="7TM_chemorcpt"/>
</dbReference>
<gene>
    <name evidence="9" type="ORF">H0235_002557</name>
</gene>
<accession>A0A834PAA6</accession>
<keyword evidence="3 8" id="KW-0812">Transmembrane</keyword>
<comment type="similarity">
    <text evidence="8">Belongs to the insect chemoreceptor superfamily. Gustatory receptor (GR) family.</text>
</comment>
<evidence type="ECO:0000256" key="4">
    <source>
        <dbReference type="ARBA" id="ARBA00022989"/>
    </source>
</evidence>
<dbReference type="GO" id="GO:0030424">
    <property type="term" value="C:axon"/>
    <property type="evidence" value="ECO:0007669"/>
    <property type="project" value="TreeGrafter"/>
</dbReference>
<feature type="transmembrane region" description="Helical" evidence="8">
    <location>
        <begin position="122"/>
        <end position="148"/>
    </location>
</feature>
<evidence type="ECO:0000313" key="9">
    <source>
        <dbReference type="EMBL" id="KAF7434366.1"/>
    </source>
</evidence>
<feature type="transmembrane region" description="Helical" evidence="8">
    <location>
        <begin position="169"/>
        <end position="187"/>
    </location>
</feature>
<feature type="transmembrane region" description="Helical" evidence="8">
    <location>
        <begin position="434"/>
        <end position="453"/>
    </location>
</feature>